<gene>
    <name evidence="1" type="ORF">PLAN_MP20032</name>
</gene>
<reference evidence="1" key="1">
    <citation type="submission" date="2020-05" db="EMBL/GenBank/DDBJ databases">
        <authorList>
            <consortium name="Genoscope - CEA"/>
            <person name="William W."/>
        </authorList>
    </citation>
    <scope>NUCLEOTIDE SEQUENCE [LARGE SCALE GENOMIC DNA]</scope>
    <source>
        <strain evidence="1">PCC 7821</strain>
    </source>
</reference>
<protein>
    <recommendedName>
        <fullName evidence="3">PAS domain-containing protein</fullName>
    </recommendedName>
</protein>
<organism evidence="1 2">
    <name type="scientific">Planktothrix rubescens CCAP 1459/22</name>
    <dbReference type="NCBI Taxonomy" id="329571"/>
    <lineage>
        <taxon>Bacteria</taxon>
        <taxon>Bacillati</taxon>
        <taxon>Cyanobacteriota</taxon>
        <taxon>Cyanophyceae</taxon>
        <taxon>Oscillatoriophycideae</taxon>
        <taxon>Oscillatoriales</taxon>
        <taxon>Microcoleaceae</taxon>
        <taxon>Planktothrix</taxon>
    </lineage>
</organism>
<dbReference type="AlphaFoldDB" id="A0A6J7ZE71"/>
<comment type="caution">
    <text evidence="1">The sequence shown here is derived from an EMBL/GenBank/DDBJ whole genome shotgun (WGS) entry which is preliminary data.</text>
</comment>
<evidence type="ECO:0000313" key="1">
    <source>
        <dbReference type="EMBL" id="CAC5339718.1"/>
    </source>
</evidence>
<dbReference type="EMBL" id="CZCZ02000001">
    <property type="protein sequence ID" value="CAC5339718.1"/>
    <property type="molecule type" value="Genomic_DNA"/>
</dbReference>
<proteinExistence type="predicted"/>
<dbReference type="RefSeq" id="WP_144018194.1">
    <property type="nucleotide sequence ID" value="NZ_CZCZ02000001.1"/>
</dbReference>
<evidence type="ECO:0008006" key="3">
    <source>
        <dbReference type="Google" id="ProtNLM"/>
    </source>
</evidence>
<keyword evidence="2" id="KW-1185">Reference proteome</keyword>
<dbReference type="Proteomes" id="UP000196521">
    <property type="component" value="Unassembled WGS sequence"/>
</dbReference>
<evidence type="ECO:0000313" key="2">
    <source>
        <dbReference type="Proteomes" id="UP000196521"/>
    </source>
</evidence>
<name>A0A6J7ZE71_PLARU</name>
<sequence>MLKLLQCPKCQIAIGRETVRFSLPSRSMALEFVGSQTDSIIQFLNRWGLREAVVTYSSANGEKNIPIPATLQNEEPAMIRGLADVQWLRIAEELLNETRPTFLVSMTKHQNVLVNQGACELMGCSAEELLSRDLAPLWVPPGELKPISYSVQLPPHLAEFHKLLSQQSELINHTFSNWKPAGDNTDAHWVIWNDDIRFVELDGNPYRLMRVNGFDEVKV</sequence>
<accession>A0A6J7ZE71</accession>